<accession>A0A6S6U063</accession>
<reference evidence="1" key="1">
    <citation type="submission" date="2020-01" db="EMBL/GenBank/DDBJ databases">
        <authorList>
            <person name="Meier V. D."/>
            <person name="Meier V D."/>
        </authorList>
    </citation>
    <scope>NUCLEOTIDE SEQUENCE</scope>
    <source>
        <strain evidence="1">HLG_WM_MAG_02</strain>
    </source>
</reference>
<organism evidence="1">
    <name type="scientific">uncultured Sulfurovum sp</name>
    <dbReference type="NCBI Taxonomy" id="269237"/>
    <lineage>
        <taxon>Bacteria</taxon>
        <taxon>Pseudomonadati</taxon>
        <taxon>Campylobacterota</taxon>
        <taxon>Epsilonproteobacteria</taxon>
        <taxon>Campylobacterales</taxon>
        <taxon>Sulfurovaceae</taxon>
        <taxon>Sulfurovum</taxon>
        <taxon>environmental samples</taxon>
    </lineage>
</organism>
<sequence length="129" mass="14714">MSILLLSMTTLQANKMALAHTNPMPNLMRIASGNAELLKITPDQMKSIKAWTKEHKPKMKEMIKKVMSEEKKLLEDALNTDNDSVKQAEVMLETRKKIIEMKTTCRKTLKSILSKEQYAGVISIYKSMN</sequence>
<evidence type="ECO:0000313" key="1">
    <source>
        <dbReference type="EMBL" id="CAA6825074.1"/>
    </source>
</evidence>
<name>A0A6S6U063_9BACT</name>
<protein>
    <recommendedName>
        <fullName evidence="2">Periplasmic protein</fullName>
    </recommendedName>
</protein>
<dbReference type="EMBL" id="CACVAZ010000189">
    <property type="protein sequence ID" value="CAA6825074.1"/>
    <property type="molecule type" value="Genomic_DNA"/>
</dbReference>
<dbReference type="AlphaFoldDB" id="A0A6S6U063"/>
<dbReference type="Gene3D" id="1.20.120.1490">
    <property type="match status" value="1"/>
</dbReference>
<gene>
    <name evidence="1" type="ORF">HELGO_WM59228</name>
</gene>
<proteinExistence type="predicted"/>
<evidence type="ECO:0008006" key="2">
    <source>
        <dbReference type="Google" id="ProtNLM"/>
    </source>
</evidence>